<protein>
    <submittedName>
        <fullName evidence="5">Uncharacterized protein</fullName>
    </submittedName>
</protein>
<dbReference type="PANTHER" id="PTHR23155">
    <property type="entry name" value="DISEASE RESISTANCE PROTEIN RP"/>
    <property type="match status" value="1"/>
</dbReference>
<dbReference type="InterPro" id="IPR055414">
    <property type="entry name" value="LRR_R13L4/SHOC2-like"/>
</dbReference>
<reference evidence="5" key="2">
    <citation type="submission" date="2021-03" db="UniProtKB">
        <authorList>
            <consortium name="EnsemblPlants"/>
        </authorList>
    </citation>
    <scope>IDENTIFICATION</scope>
</reference>
<dbReference type="GO" id="GO:0043531">
    <property type="term" value="F:ADP binding"/>
    <property type="evidence" value="ECO:0007669"/>
    <property type="project" value="InterPro"/>
</dbReference>
<keyword evidence="1" id="KW-0677">Repeat</keyword>
<dbReference type="InterPro" id="IPR027417">
    <property type="entry name" value="P-loop_NTPase"/>
</dbReference>
<feature type="domain" description="Disease resistance R13L4/SHOC-2-like LRR" evidence="4">
    <location>
        <begin position="193"/>
        <end position="308"/>
    </location>
</feature>
<keyword evidence="2" id="KW-0611">Plant defense</keyword>
<dbReference type="Gene3D" id="1.10.10.10">
    <property type="entry name" value="Winged helix-like DNA-binding domain superfamily/Winged helix DNA-binding domain"/>
    <property type="match status" value="1"/>
</dbReference>
<accession>A0A803N6M8</accession>
<evidence type="ECO:0000259" key="4">
    <source>
        <dbReference type="Pfam" id="PF23598"/>
    </source>
</evidence>
<dbReference type="InterPro" id="IPR044974">
    <property type="entry name" value="Disease_R_plants"/>
</dbReference>
<dbReference type="Gene3D" id="1.10.8.430">
    <property type="entry name" value="Helical domain of apoptotic protease-activating factors"/>
    <property type="match status" value="1"/>
</dbReference>
<name>A0A803N6M8_CHEQI</name>
<dbReference type="Gramene" id="AUR62041386-RA">
    <property type="protein sequence ID" value="AUR62041386-RA:cds"/>
    <property type="gene ID" value="AUR62041386"/>
</dbReference>
<sequence length="373" mass="41795">MSAFSSGCNQECHGEFVEIGKKIVAKCHSVPLAIKVVGSLLFGQDVQKWESFEQSGLATNGEGNNRIMSILMLSYHNLESSLKSCFSYCAVFPKDHEIEKGVLIELWMAQGYIVPLEGGQSIDDAAEEHFVILLRRCFFQDVMTDDCGDIYSIKIHDLMHDVAQEVGKEEARVVTAMTNYTGDKIRHFEILPDSIGNLLHLRFLDLSHNSSLEILPDAITRLHNLQTLNLGRCNNLRELPKDFSKLVNLWHLDIHILSNVTNLSGMPSGLDKLSSLRVLTYFVVGNRNSSDVDELKALKPLINLKGSITIKISEYYNNRKVVGMNNGVEGRYLKSMKYLTGVVIKFSEKQGGCVRHEAVLEVLEPPSNIKILL</sequence>
<dbReference type="PANTHER" id="PTHR23155:SF1205">
    <property type="entry name" value="DISEASE RESISTANCE PROTEIN RPM1"/>
    <property type="match status" value="1"/>
</dbReference>
<dbReference type="Proteomes" id="UP000596660">
    <property type="component" value="Unplaced"/>
</dbReference>
<dbReference type="InterPro" id="IPR032675">
    <property type="entry name" value="LRR_dom_sf"/>
</dbReference>
<evidence type="ECO:0000313" key="6">
    <source>
        <dbReference type="Proteomes" id="UP000596660"/>
    </source>
</evidence>
<reference evidence="5" key="1">
    <citation type="journal article" date="2017" name="Nature">
        <title>The genome of Chenopodium quinoa.</title>
        <authorList>
            <person name="Jarvis D.E."/>
            <person name="Ho Y.S."/>
            <person name="Lightfoot D.J."/>
            <person name="Schmoeckel S.M."/>
            <person name="Li B."/>
            <person name="Borm T.J.A."/>
            <person name="Ohyanagi H."/>
            <person name="Mineta K."/>
            <person name="Michell C.T."/>
            <person name="Saber N."/>
            <person name="Kharbatia N.M."/>
            <person name="Rupper R.R."/>
            <person name="Sharp A.R."/>
            <person name="Dally N."/>
            <person name="Boughton B.A."/>
            <person name="Woo Y.H."/>
            <person name="Gao G."/>
            <person name="Schijlen E.G.W.M."/>
            <person name="Guo X."/>
            <person name="Momin A.A."/>
            <person name="Negrao S."/>
            <person name="Al-Babili S."/>
            <person name="Gehring C."/>
            <person name="Roessner U."/>
            <person name="Jung C."/>
            <person name="Murphy K."/>
            <person name="Arold S.T."/>
            <person name="Gojobori T."/>
            <person name="van der Linden C.G."/>
            <person name="van Loo E.N."/>
            <person name="Jellen E.N."/>
            <person name="Maughan P.J."/>
            <person name="Tester M."/>
        </authorList>
    </citation>
    <scope>NUCLEOTIDE SEQUENCE [LARGE SCALE GENOMIC DNA]</scope>
    <source>
        <strain evidence="5">cv. PI 614886</strain>
    </source>
</reference>
<dbReference type="InterPro" id="IPR036388">
    <property type="entry name" value="WH-like_DNA-bd_sf"/>
</dbReference>
<dbReference type="InterPro" id="IPR058922">
    <property type="entry name" value="WHD_DRP"/>
</dbReference>
<evidence type="ECO:0000256" key="2">
    <source>
        <dbReference type="ARBA" id="ARBA00022821"/>
    </source>
</evidence>
<dbReference type="SUPFAM" id="SSF52058">
    <property type="entry name" value="L domain-like"/>
    <property type="match status" value="1"/>
</dbReference>
<feature type="domain" description="Disease resistance protein winged helix" evidence="3">
    <location>
        <begin position="91"/>
        <end position="163"/>
    </location>
</feature>
<dbReference type="Pfam" id="PF23559">
    <property type="entry name" value="WHD_DRP"/>
    <property type="match status" value="1"/>
</dbReference>
<dbReference type="FunFam" id="1.10.10.10:FF:000322">
    <property type="entry name" value="Probable disease resistance protein At1g63360"/>
    <property type="match status" value="1"/>
</dbReference>
<dbReference type="Pfam" id="PF23598">
    <property type="entry name" value="LRR_14"/>
    <property type="match status" value="1"/>
</dbReference>
<dbReference type="AlphaFoldDB" id="A0A803N6M8"/>
<evidence type="ECO:0000256" key="1">
    <source>
        <dbReference type="ARBA" id="ARBA00022737"/>
    </source>
</evidence>
<evidence type="ECO:0000313" key="5">
    <source>
        <dbReference type="EnsemblPlants" id="AUR62041386-RA:cds"/>
    </source>
</evidence>
<dbReference type="EnsemblPlants" id="AUR62041386-RA">
    <property type="protein sequence ID" value="AUR62041386-RA:cds"/>
    <property type="gene ID" value="AUR62041386"/>
</dbReference>
<dbReference type="OMA" id="HRSAREC"/>
<evidence type="ECO:0000259" key="3">
    <source>
        <dbReference type="Pfam" id="PF23559"/>
    </source>
</evidence>
<dbReference type="GO" id="GO:0098542">
    <property type="term" value="P:defense response to other organism"/>
    <property type="evidence" value="ECO:0007669"/>
    <property type="project" value="TreeGrafter"/>
</dbReference>
<organism evidence="5 6">
    <name type="scientific">Chenopodium quinoa</name>
    <name type="common">Quinoa</name>
    <dbReference type="NCBI Taxonomy" id="63459"/>
    <lineage>
        <taxon>Eukaryota</taxon>
        <taxon>Viridiplantae</taxon>
        <taxon>Streptophyta</taxon>
        <taxon>Embryophyta</taxon>
        <taxon>Tracheophyta</taxon>
        <taxon>Spermatophyta</taxon>
        <taxon>Magnoliopsida</taxon>
        <taxon>eudicotyledons</taxon>
        <taxon>Gunneridae</taxon>
        <taxon>Pentapetalae</taxon>
        <taxon>Caryophyllales</taxon>
        <taxon>Chenopodiaceae</taxon>
        <taxon>Chenopodioideae</taxon>
        <taxon>Atripliceae</taxon>
        <taxon>Chenopodium</taxon>
    </lineage>
</organism>
<proteinExistence type="predicted"/>
<dbReference type="PRINTS" id="PR00364">
    <property type="entry name" value="DISEASERSIST"/>
</dbReference>
<dbReference type="InterPro" id="IPR042197">
    <property type="entry name" value="Apaf_helical"/>
</dbReference>
<dbReference type="SUPFAM" id="SSF52540">
    <property type="entry name" value="P-loop containing nucleoside triphosphate hydrolases"/>
    <property type="match status" value="1"/>
</dbReference>
<dbReference type="Gene3D" id="3.80.10.10">
    <property type="entry name" value="Ribonuclease Inhibitor"/>
    <property type="match status" value="1"/>
</dbReference>
<keyword evidence="6" id="KW-1185">Reference proteome</keyword>